<dbReference type="Gene3D" id="3.30.160.60">
    <property type="entry name" value="Classic Zinc Finger"/>
    <property type="match status" value="1"/>
</dbReference>
<dbReference type="Gene3D" id="3.30.40.10">
    <property type="entry name" value="Zinc/RING finger domain, C3HC4 (zinc finger)"/>
    <property type="match status" value="1"/>
</dbReference>
<feature type="compositionally biased region" description="Gly residues" evidence="6">
    <location>
        <begin position="546"/>
        <end position="563"/>
    </location>
</feature>
<dbReference type="PANTHER" id="PTHR25462">
    <property type="entry name" value="BONUS, ISOFORM C-RELATED"/>
    <property type="match status" value="1"/>
</dbReference>
<keyword evidence="3" id="KW-0862">Zinc</keyword>
<dbReference type="SMART" id="SM00336">
    <property type="entry name" value="BBOX"/>
    <property type="match status" value="2"/>
</dbReference>
<keyword evidence="10" id="KW-1185">Reference proteome</keyword>
<dbReference type="EMBL" id="OV696698">
    <property type="protein sequence ID" value="CAH1243700.1"/>
    <property type="molecule type" value="Genomic_DNA"/>
</dbReference>
<evidence type="ECO:0000259" key="8">
    <source>
        <dbReference type="PROSITE" id="PS50119"/>
    </source>
</evidence>
<evidence type="ECO:0000313" key="10">
    <source>
        <dbReference type="Proteomes" id="UP000838412"/>
    </source>
</evidence>
<evidence type="ECO:0000256" key="2">
    <source>
        <dbReference type="ARBA" id="ARBA00022771"/>
    </source>
</evidence>
<feature type="domain" description="B box-type" evidence="8">
    <location>
        <begin position="161"/>
        <end position="202"/>
    </location>
</feature>
<keyword evidence="5" id="KW-0175">Coiled coil</keyword>
<feature type="domain" description="RING-type" evidence="7">
    <location>
        <begin position="18"/>
        <end position="61"/>
    </location>
</feature>
<dbReference type="Proteomes" id="UP000838412">
    <property type="component" value="Chromosome 13"/>
</dbReference>
<dbReference type="PROSITE" id="PS00518">
    <property type="entry name" value="ZF_RING_1"/>
    <property type="match status" value="1"/>
</dbReference>
<evidence type="ECO:0000256" key="6">
    <source>
        <dbReference type="SAM" id="MobiDB-lite"/>
    </source>
</evidence>
<gene>
    <name evidence="9" type="primary">TRIM56</name>
    <name evidence="9" type="ORF">BLAG_LOCUS6585</name>
</gene>
<dbReference type="PROSITE" id="PS50089">
    <property type="entry name" value="ZF_RING_2"/>
    <property type="match status" value="1"/>
</dbReference>
<evidence type="ECO:0000313" key="9">
    <source>
        <dbReference type="EMBL" id="CAH1243700.1"/>
    </source>
</evidence>
<dbReference type="OrthoDB" id="342730at2759"/>
<protein>
    <submittedName>
        <fullName evidence="9">TRIM56 protein</fullName>
    </submittedName>
</protein>
<organism evidence="9 10">
    <name type="scientific">Branchiostoma lanceolatum</name>
    <name type="common">Common lancelet</name>
    <name type="synonym">Amphioxus lanceolatum</name>
    <dbReference type="NCBI Taxonomy" id="7740"/>
    <lineage>
        <taxon>Eukaryota</taxon>
        <taxon>Metazoa</taxon>
        <taxon>Chordata</taxon>
        <taxon>Cephalochordata</taxon>
        <taxon>Leptocardii</taxon>
        <taxon>Amphioxiformes</taxon>
        <taxon>Branchiostomatidae</taxon>
        <taxon>Branchiostoma</taxon>
    </lineage>
</organism>
<keyword evidence="2 4" id="KW-0863">Zinc-finger</keyword>
<dbReference type="Pfam" id="PF00643">
    <property type="entry name" value="zf-B_box"/>
    <property type="match status" value="2"/>
</dbReference>
<dbReference type="PANTHER" id="PTHR25462:SF229">
    <property type="entry name" value="TRANSCRIPTION INTERMEDIARY FACTOR 1-BETA"/>
    <property type="match status" value="1"/>
</dbReference>
<reference evidence="9" key="1">
    <citation type="submission" date="2022-01" db="EMBL/GenBank/DDBJ databases">
        <authorList>
            <person name="Braso-Vives M."/>
        </authorList>
    </citation>
    <scope>NUCLEOTIDE SEQUENCE</scope>
</reference>
<dbReference type="Gene3D" id="4.10.830.40">
    <property type="match status" value="1"/>
</dbReference>
<evidence type="ECO:0000259" key="7">
    <source>
        <dbReference type="PROSITE" id="PS50089"/>
    </source>
</evidence>
<keyword evidence="1" id="KW-0479">Metal-binding</keyword>
<sequence length="563" mass="60451">MATGGSLLSQISDDFLECQICLQPYRRPKVLSCLHTFCQECLELLLKRQEQQNELECPTCRTKTELPGSDVAALKDNFFVESLKDTVKLHKAVKETEGGSSNAVCGLCESGGEAKSYCVECAELLCDGCIGLHQRIKALKGHQLISIEEVRSGTGLKAAKPRTQPCRLHEDESLKFYCETCGEAVCRDCIMVEHKDHSYTHLAKASAGIKQELAAALEDAHERMAELKDKQQQLLSKKSLLKDTVAKVQDEINGAAEQTRDHLKRLLDRVDAEEKVLLQKVQGIEKKTEKEFCTVEDTLETAIVSLSSTTEFGRSIFAHGTDLEITSVKTEVQSRLQSLLELSPTEIRAPAGEPWVRFDADGGVKIDEDATLVGDVIELEGDDVTGDVKEGFKATFTTLGTTGRLGPTALGQHYSGQDHDGLVTLNNGIQHFTVKHTGTYEIEAAGAAAGWSVNIPKSAAVRGRGALMKRTFQLKRGEVLKILVGQEGVQNVPGFGVGGGGGTFVTRDDNSPLIVAGGGGGGCLLSVRNATSDGTKETTGNPSSGGAAGGRMGLGQYRGGQVM</sequence>
<feature type="coiled-coil region" evidence="5">
    <location>
        <begin position="210"/>
        <end position="276"/>
    </location>
</feature>
<dbReference type="InterPro" id="IPR013083">
    <property type="entry name" value="Znf_RING/FYVE/PHD"/>
</dbReference>
<dbReference type="GO" id="GO:0061630">
    <property type="term" value="F:ubiquitin protein ligase activity"/>
    <property type="evidence" value="ECO:0007669"/>
    <property type="project" value="TreeGrafter"/>
</dbReference>
<dbReference type="InterPro" id="IPR001841">
    <property type="entry name" value="Znf_RING"/>
</dbReference>
<feature type="region of interest" description="Disordered" evidence="6">
    <location>
        <begin position="529"/>
        <end position="563"/>
    </location>
</feature>
<dbReference type="GO" id="GO:0006513">
    <property type="term" value="P:protein monoubiquitination"/>
    <property type="evidence" value="ECO:0007669"/>
    <property type="project" value="TreeGrafter"/>
</dbReference>
<dbReference type="SUPFAM" id="SSF57845">
    <property type="entry name" value="B-box zinc-binding domain"/>
    <property type="match status" value="1"/>
</dbReference>
<dbReference type="InterPro" id="IPR000315">
    <property type="entry name" value="Znf_B-box"/>
</dbReference>
<dbReference type="FunFam" id="3.30.40.10:FF:000656">
    <property type="entry name" value="Uncharacterized protein"/>
    <property type="match status" value="1"/>
</dbReference>
<dbReference type="SUPFAM" id="SSF57850">
    <property type="entry name" value="RING/U-box"/>
    <property type="match status" value="1"/>
</dbReference>
<evidence type="ECO:0000256" key="5">
    <source>
        <dbReference type="SAM" id="Coils"/>
    </source>
</evidence>
<dbReference type="SMART" id="SM00184">
    <property type="entry name" value="RING"/>
    <property type="match status" value="1"/>
</dbReference>
<dbReference type="PROSITE" id="PS50119">
    <property type="entry name" value="ZF_BBOX"/>
    <property type="match status" value="2"/>
</dbReference>
<accession>A0A8J9YXK4</accession>
<feature type="compositionally biased region" description="Polar residues" evidence="6">
    <location>
        <begin position="529"/>
        <end position="544"/>
    </location>
</feature>
<dbReference type="InterPro" id="IPR027370">
    <property type="entry name" value="Znf-RING_euk"/>
</dbReference>
<name>A0A8J9YXK4_BRALA</name>
<proteinExistence type="predicted"/>
<dbReference type="Pfam" id="PF13445">
    <property type="entry name" value="zf-RING_UBOX"/>
    <property type="match status" value="1"/>
</dbReference>
<dbReference type="AlphaFoldDB" id="A0A8J9YXK4"/>
<evidence type="ECO:0000256" key="1">
    <source>
        <dbReference type="ARBA" id="ARBA00022723"/>
    </source>
</evidence>
<evidence type="ECO:0000256" key="4">
    <source>
        <dbReference type="PROSITE-ProRule" id="PRU00024"/>
    </source>
</evidence>
<dbReference type="InterPro" id="IPR017907">
    <property type="entry name" value="Znf_RING_CS"/>
</dbReference>
<feature type="domain" description="B box-type" evidence="8">
    <location>
        <begin position="100"/>
        <end position="147"/>
    </location>
</feature>
<dbReference type="InterPro" id="IPR047153">
    <property type="entry name" value="TRIM45/56/19-like"/>
</dbReference>
<evidence type="ECO:0000256" key="3">
    <source>
        <dbReference type="ARBA" id="ARBA00022833"/>
    </source>
</evidence>
<dbReference type="GO" id="GO:0008270">
    <property type="term" value="F:zinc ion binding"/>
    <property type="evidence" value="ECO:0007669"/>
    <property type="project" value="UniProtKB-KW"/>
</dbReference>